<dbReference type="InterPro" id="IPR002130">
    <property type="entry name" value="Cyclophilin-type_PPIase_dom"/>
</dbReference>
<feature type="domain" description="PPIase cyclophilin-type" evidence="6">
    <location>
        <begin position="12"/>
        <end position="161"/>
    </location>
</feature>
<feature type="region of interest" description="Disordered" evidence="5">
    <location>
        <begin position="235"/>
        <end position="342"/>
    </location>
</feature>
<dbReference type="PROSITE" id="PS00170">
    <property type="entry name" value="CSA_PPIASE_1"/>
    <property type="match status" value="1"/>
</dbReference>
<dbReference type="PROSITE" id="PS50072">
    <property type="entry name" value="CSA_PPIASE_2"/>
    <property type="match status" value="1"/>
</dbReference>
<evidence type="ECO:0000256" key="3">
    <source>
        <dbReference type="ARBA" id="ARBA00023242"/>
    </source>
</evidence>
<feature type="region of interest" description="Disordered" evidence="5">
    <location>
        <begin position="414"/>
        <end position="446"/>
    </location>
</feature>
<name>A0AAD4QRH1_9AGAM</name>
<dbReference type="InterPro" id="IPR020892">
    <property type="entry name" value="Cyclophilin-type_PPIase_CS"/>
</dbReference>
<dbReference type="GO" id="GO:0071013">
    <property type="term" value="C:catalytic step 2 spliceosome"/>
    <property type="evidence" value="ECO:0007669"/>
    <property type="project" value="TreeGrafter"/>
</dbReference>
<dbReference type="EMBL" id="WTXG01000004">
    <property type="protein sequence ID" value="KAI0306031.1"/>
    <property type="molecule type" value="Genomic_DNA"/>
</dbReference>
<dbReference type="InterPro" id="IPR044666">
    <property type="entry name" value="Cyclophilin_A-like"/>
</dbReference>
<keyword evidence="3" id="KW-0539">Nucleus</keyword>
<dbReference type="GO" id="GO:0006457">
    <property type="term" value="P:protein folding"/>
    <property type="evidence" value="ECO:0007669"/>
    <property type="project" value="InterPro"/>
</dbReference>
<reference evidence="7" key="1">
    <citation type="journal article" date="2022" name="New Phytol.">
        <title>Evolutionary transition to the ectomycorrhizal habit in the genomes of a hyperdiverse lineage of mushroom-forming fungi.</title>
        <authorList>
            <person name="Looney B."/>
            <person name="Miyauchi S."/>
            <person name="Morin E."/>
            <person name="Drula E."/>
            <person name="Courty P.E."/>
            <person name="Kohler A."/>
            <person name="Kuo A."/>
            <person name="LaButti K."/>
            <person name="Pangilinan J."/>
            <person name="Lipzen A."/>
            <person name="Riley R."/>
            <person name="Andreopoulos W."/>
            <person name="He G."/>
            <person name="Johnson J."/>
            <person name="Nolan M."/>
            <person name="Tritt A."/>
            <person name="Barry K.W."/>
            <person name="Grigoriev I.V."/>
            <person name="Nagy L.G."/>
            <person name="Hibbett D."/>
            <person name="Henrissat B."/>
            <person name="Matheny P.B."/>
            <person name="Labbe J."/>
            <person name="Martin F.M."/>
        </authorList>
    </citation>
    <scope>NUCLEOTIDE SEQUENCE</scope>
    <source>
        <strain evidence="7">BPL690</strain>
    </source>
</reference>
<feature type="compositionally biased region" description="Basic and acidic residues" evidence="5">
    <location>
        <begin position="282"/>
        <end position="309"/>
    </location>
</feature>
<feature type="compositionally biased region" description="Basic and acidic residues" evidence="5">
    <location>
        <begin position="238"/>
        <end position="248"/>
    </location>
</feature>
<feature type="region of interest" description="Disordered" evidence="5">
    <location>
        <begin position="356"/>
        <end position="377"/>
    </location>
</feature>
<dbReference type="PANTHER" id="PTHR45625:SF6">
    <property type="entry name" value="SPLICEOSOME-ASSOCIATED PROTEIN CWC27 HOMOLOG"/>
    <property type="match status" value="1"/>
</dbReference>
<feature type="compositionally biased region" description="Polar residues" evidence="5">
    <location>
        <begin position="437"/>
        <end position="446"/>
    </location>
</feature>
<evidence type="ECO:0000313" key="7">
    <source>
        <dbReference type="EMBL" id="KAI0306031.1"/>
    </source>
</evidence>
<evidence type="ECO:0000313" key="8">
    <source>
        <dbReference type="Proteomes" id="UP001203297"/>
    </source>
</evidence>
<comment type="subcellular location">
    <subcellularLocation>
        <location evidence="2">Nucleus</location>
    </subcellularLocation>
</comment>
<sequence>MALPTHGRVLLNTTAGDIDIELWSKEAPKACRNFIALAMEGYYDGVVFHRVVPDFLVQTGDRTGTGAGGESFFGEQFEDEIHPRLRFAHRGLVAMANNGAKHSNDSQFFITLDRADELHGKHTLFGRCVGDTIYNVMKIGAMELDDNGRPLYPPKIKSVQIIDNPFDDIRARQAAIREREEAARRKGAKKDTKLLSFGADADADEEDVMLKKKSVVRPDLVVDPDQPVLDIFPLTAEKSADGEGKKGPVQDTPTVRTKSEDLTKLREAHERTKAMGSSARQAEIERMETEVKRLARRHDGGDSEEERSTKKPKNKSQLEEELAKYEKGRGVHRKGRKKDESDVLAMLAGFRSKLQTTVVTREEEEEGGDKLGSASGVEFEGVEGIEVDKDRGFLGHSLHFPKGNEEEVQKAEREYEVIDPRARSAQARQEERARKMASTSMSSRRR</sequence>
<feature type="compositionally biased region" description="Basic and acidic residues" evidence="5">
    <location>
        <begin position="257"/>
        <end position="273"/>
    </location>
</feature>
<gene>
    <name evidence="7" type="ORF">B0F90DRAFT_1695498</name>
</gene>
<evidence type="ECO:0000256" key="4">
    <source>
        <dbReference type="ARBA" id="ARBA00038509"/>
    </source>
</evidence>
<evidence type="ECO:0000259" key="6">
    <source>
        <dbReference type="PROSITE" id="PS50072"/>
    </source>
</evidence>
<keyword evidence="8" id="KW-1185">Reference proteome</keyword>
<dbReference type="CDD" id="cd01925">
    <property type="entry name" value="cyclophilin_CeCYP16-like"/>
    <property type="match status" value="1"/>
</dbReference>
<dbReference type="SUPFAM" id="SSF50891">
    <property type="entry name" value="Cyclophilin-like"/>
    <property type="match status" value="1"/>
</dbReference>
<protein>
    <submittedName>
        <fullName evidence="7">Cyclophilin-like domain-containing protein</fullName>
    </submittedName>
</protein>
<evidence type="ECO:0000256" key="2">
    <source>
        <dbReference type="ARBA" id="ARBA00004123"/>
    </source>
</evidence>
<dbReference type="Proteomes" id="UP001203297">
    <property type="component" value="Unassembled WGS sequence"/>
</dbReference>
<comment type="catalytic activity">
    <reaction evidence="1">
        <text>[protein]-peptidylproline (omega=180) = [protein]-peptidylproline (omega=0)</text>
        <dbReference type="Rhea" id="RHEA:16237"/>
        <dbReference type="Rhea" id="RHEA-COMP:10747"/>
        <dbReference type="Rhea" id="RHEA-COMP:10748"/>
        <dbReference type="ChEBI" id="CHEBI:83833"/>
        <dbReference type="ChEBI" id="CHEBI:83834"/>
        <dbReference type="EC" id="5.2.1.8"/>
    </reaction>
</comment>
<dbReference type="AlphaFoldDB" id="A0AAD4QRH1"/>
<comment type="similarity">
    <text evidence="4">Belongs to the cyclophilin-type PPIase family. CWC27 subfamily.</text>
</comment>
<feature type="compositionally biased region" description="Basic and acidic residues" evidence="5">
    <location>
        <begin position="414"/>
        <end position="434"/>
    </location>
</feature>
<dbReference type="Gene3D" id="2.40.100.10">
    <property type="entry name" value="Cyclophilin-like"/>
    <property type="match status" value="1"/>
</dbReference>
<evidence type="ECO:0000256" key="1">
    <source>
        <dbReference type="ARBA" id="ARBA00000971"/>
    </source>
</evidence>
<dbReference type="PANTHER" id="PTHR45625">
    <property type="entry name" value="PEPTIDYL-PROLYL CIS-TRANS ISOMERASE-RELATED"/>
    <property type="match status" value="1"/>
</dbReference>
<comment type="caution">
    <text evidence="7">The sequence shown here is derived from an EMBL/GenBank/DDBJ whole genome shotgun (WGS) entry which is preliminary data.</text>
</comment>
<accession>A0AAD4QRH1</accession>
<dbReference type="InterPro" id="IPR029000">
    <property type="entry name" value="Cyclophilin-like_dom_sf"/>
</dbReference>
<organism evidence="7 8">
    <name type="scientific">Multifurca ochricompacta</name>
    <dbReference type="NCBI Taxonomy" id="376703"/>
    <lineage>
        <taxon>Eukaryota</taxon>
        <taxon>Fungi</taxon>
        <taxon>Dikarya</taxon>
        <taxon>Basidiomycota</taxon>
        <taxon>Agaricomycotina</taxon>
        <taxon>Agaricomycetes</taxon>
        <taxon>Russulales</taxon>
        <taxon>Russulaceae</taxon>
        <taxon>Multifurca</taxon>
    </lineage>
</organism>
<proteinExistence type="inferred from homology"/>
<feature type="compositionally biased region" description="Basic and acidic residues" evidence="5">
    <location>
        <begin position="316"/>
        <end position="329"/>
    </location>
</feature>
<dbReference type="Pfam" id="PF00160">
    <property type="entry name" value="Pro_isomerase"/>
    <property type="match status" value="1"/>
</dbReference>
<evidence type="ECO:0000256" key="5">
    <source>
        <dbReference type="SAM" id="MobiDB-lite"/>
    </source>
</evidence>
<dbReference type="PRINTS" id="PR00153">
    <property type="entry name" value="CSAPPISMRASE"/>
</dbReference>
<dbReference type="GO" id="GO:0003755">
    <property type="term" value="F:peptidyl-prolyl cis-trans isomerase activity"/>
    <property type="evidence" value="ECO:0007669"/>
    <property type="project" value="UniProtKB-EC"/>
</dbReference>